<feature type="transmembrane region" description="Helical" evidence="7">
    <location>
        <begin position="29"/>
        <end position="50"/>
    </location>
</feature>
<accession>A0A8T8HXT1</accession>
<organism evidence="8 9">
    <name type="scientific">Saccharothrix algeriensis</name>
    <dbReference type="NCBI Taxonomy" id="173560"/>
    <lineage>
        <taxon>Bacteria</taxon>
        <taxon>Bacillati</taxon>
        <taxon>Actinomycetota</taxon>
        <taxon>Actinomycetes</taxon>
        <taxon>Pseudonocardiales</taxon>
        <taxon>Pseudonocardiaceae</taxon>
        <taxon>Saccharothrix</taxon>
    </lineage>
</organism>
<sequence length="418" mass="43153">MTGTEQAPARGWRARVAGLVPEGRAARRLVGASFVDALGTGLFIAGSALFFTKALHLTTGQVGIGLTISGLAGLLGVPVIGRFADHVGPKKGLVALYTWRGLCFLIYPFADSPVLFYGVAFLVGFAEWSSGPLTQSLVGATSTGERRVRTMAVIGSVRNVGFTVGAVLATGAVAAGDPAYYTGLVVADAVTFLAAAALLARLPVTAGQRVGEPEGEQARAGAVGRVRDPKFLALTALNGVLYLHSILLTVGLPLWISTRTSTPLAVVGAIVVVNTVLVILLQVPLSRGVEGLAPSARRQLWAGWLLAACCVLVAFTPEVGPVWAVVLVLASVITMTLGEIWQSIGAWGISYALAPEDRRSTYLSVYHLGLTGSSVVGPALITFAVIDVGPAGWLGLAAAFALTGFAVVFISGRVGAPR</sequence>
<dbReference type="InterPro" id="IPR036259">
    <property type="entry name" value="MFS_trans_sf"/>
</dbReference>
<dbReference type="GO" id="GO:0022857">
    <property type="term" value="F:transmembrane transporter activity"/>
    <property type="evidence" value="ECO:0007669"/>
    <property type="project" value="InterPro"/>
</dbReference>
<evidence type="ECO:0000256" key="7">
    <source>
        <dbReference type="SAM" id="Phobius"/>
    </source>
</evidence>
<proteinExistence type="predicted"/>
<dbReference type="InterPro" id="IPR011701">
    <property type="entry name" value="MFS"/>
</dbReference>
<protein>
    <submittedName>
        <fullName evidence="8">MFS transporter</fullName>
    </submittedName>
</protein>
<evidence type="ECO:0000256" key="3">
    <source>
        <dbReference type="ARBA" id="ARBA00022475"/>
    </source>
</evidence>
<dbReference type="Pfam" id="PF07690">
    <property type="entry name" value="MFS_1"/>
    <property type="match status" value="1"/>
</dbReference>
<keyword evidence="2" id="KW-0813">Transport</keyword>
<dbReference type="AlphaFoldDB" id="A0A8T8HXT1"/>
<evidence type="ECO:0000313" key="8">
    <source>
        <dbReference type="EMBL" id="QTR03179.1"/>
    </source>
</evidence>
<dbReference type="PANTHER" id="PTHR23517:SF2">
    <property type="entry name" value="MULTIDRUG RESISTANCE PROTEIN MDTH"/>
    <property type="match status" value="1"/>
</dbReference>
<reference evidence="8" key="1">
    <citation type="submission" date="2021-04" db="EMBL/GenBank/DDBJ databases">
        <title>Saccharothrix algeriensis WGS.</title>
        <authorList>
            <person name="Stuskova K."/>
            <person name="Hakalova E."/>
            <person name="Tebbal A.B."/>
            <person name="Eichmeier A."/>
        </authorList>
    </citation>
    <scope>NUCLEOTIDE SEQUENCE</scope>
    <source>
        <strain evidence="8">NRRL B-24137</strain>
    </source>
</reference>
<keyword evidence="5 7" id="KW-1133">Transmembrane helix</keyword>
<feature type="transmembrane region" description="Helical" evidence="7">
    <location>
        <begin position="300"/>
        <end position="316"/>
    </location>
</feature>
<feature type="transmembrane region" description="Helical" evidence="7">
    <location>
        <begin position="392"/>
        <end position="412"/>
    </location>
</feature>
<feature type="transmembrane region" description="Helical" evidence="7">
    <location>
        <begin position="231"/>
        <end position="256"/>
    </location>
</feature>
<feature type="transmembrane region" description="Helical" evidence="7">
    <location>
        <begin position="179"/>
        <end position="200"/>
    </location>
</feature>
<comment type="subcellular location">
    <subcellularLocation>
        <location evidence="1">Cell membrane</location>
        <topology evidence="1">Multi-pass membrane protein</topology>
    </subcellularLocation>
</comment>
<dbReference type="PANTHER" id="PTHR23517">
    <property type="entry name" value="RESISTANCE PROTEIN MDTM, PUTATIVE-RELATED-RELATED"/>
    <property type="match status" value="1"/>
</dbReference>
<gene>
    <name evidence="8" type="ORF">J7S33_30190</name>
</gene>
<keyword evidence="6 7" id="KW-0472">Membrane</keyword>
<dbReference type="Gene3D" id="1.20.1250.20">
    <property type="entry name" value="MFS general substrate transporter like domains"/>
    <property type="match status" value="1"/>
</dbReference>
<feature type="transmembrane region" description="Helical" evidence="7">
    <location>
        <begin position="322"/>
        <end position="341"/>
    </location>
</feature>
<dbReference type="EMBL" id="CP072788">
    <property type="protein sequence ID" value="QTR03179.1"/>
    <property type="molecule type" value="Genomic_DNA"/>
</dbReference>
<feature type="transmembrane region" description="Helical" evidence="7">
    <location>
        <begin position="262"/>
        <end position="280"/>
    </location>
</feature>
<evidence type="ECO:0000256" key="1">
    <source>
        <dbReference type="ARBA" id="ARBA00004651"/>
    </source>
</evidence>
<dbReference type="Proteomes" id="UP000671828">
    <property type="component" value="Chromosome"/>
</dbReference>
<evidence type="ECO:0000256" key="5">
    <source>
        <dbReference type="ARBA" id="ARBA00022989"/>
    </source>
</evidence>
<name>A0A8T8HXT1_9PSEU</name>
<evidence type="ECO:0000256" key="6">
    <source>
        <dbReference type="ARBA" id="ARBA00023136"/>
    </source>
</evidence>
<evidence type="ECO:0000256" key="2">
    <source>
        <dbReference type="ARBA" id="ARBA00022448"/>
    </source>
</evidence>
<dbReference type="InterPro" id="IPR050171">
    <property type="entry name" value="MFS_Transporters"/>
</dbReference>
<dbReference type="SUPFAM" id="SSF103473">
    <property type="entry name" value="MFS general substrate transporter"/>
    <property type="match status" value="1"/>
</dbReference>
<evidence type="ECO:0000256" key="4">
    <source>
        <dbReference type="ARBA" id="ARBA00022692"/>
    </source>
</evidence>
<keyword evidence="3" id="KW-1003">Cell membrane</keyword>
<feature type="transmembrane region" description="Helical" evidence="7">
    <location>
        <begin position="362"/>
        <end position="386"/>
    </location>
</feature>
<evidence type="ECO:0000313" key="9">
    <source>
        <dbReference type="Proteomes" id="UP000671828"/>
    </source>
</evidence>
<feature type="transmembrane region" description="Helical" evidence="7">
    <location>
        <begin position="62"/>
        <end position="81"/>
    </location>
</feature>
<dbReference type="GO" id="GO:0005886">
    <property type="term" value="C:plasma membrane"/>
    <property type="evidence" value="ECO:0007669"/>
    <property type="project" value="UniProtKB-SubCell"/>
</dbReference>
<keyword evidence="4 7" id="KW-0812">Transmembrane</keyword>